<evidence type="ECO:0000313" key="1">
    <source>
        <dbReference type="EMBL" id="AII27622.1"/>
    </source>
</evidence>
<gene>
    <name evidence="1" type="ORF">Av05_0079</name>
</gene>
<evidence type="ECO:0000313" key="2">
    <source>
        <dbReference type="Proteomes" id="UP000028961"/>
    </source>
</evidence>
<proteinExistence type="predicted"/>
<dbReference type="RefSeq" id="YP_009111153.1">
    <property type="nucleotide sequence ID" value="NC_025830.1"/>
</dbReference>
<sequence>MKTTVDLNRAPAGSTDVMVDVRLTEIPCTEDGTYLDYDIYAEYPSVVGSGQPTVAVWLILPTVPTHTIDPKTKIITKLLRGDGGLSGLNGVIPIAGADEQVHEFKYFLQYSYLNN</sequence>
<dbReference type="EMBL" id="KM190144">
    <property type="protein sequence ID" value="AII27622.1"/>
    <property type="molecule type" value="Genomic_DNA"/>
</dbReference>
<name>A0A076G803_9CAUD</name>
<dbReference type="KEGG" id="vg:22475420"/>
<keyword evidence="2" id="KW-1185">Reference proteome</keyword>
<dbReference type="GeneID" id="22475420"/>
<protein>
    <submittedName>
        <fullName evidence="1">Uncharacterized protein</fullName>
    </submittedName>
</protein>
<organism evidence="1 2">
    <name type="scientific">Escherichia phage Av-05</name>
    <dbReference type="NCBI Taxonomy" id="1527519"/>
    <lineage>
        <taxon>Viruses</taxon>
        <taxon>Duplodnaviria</taxon>
        <taxon>Heunggongvirae</taxon>
        <taxon>Uroviricota</taxon>
        <taxon>Caudoviricetes</taxon>
        <taxon>Vequintavirinae</taxon>
        <taxon>Avunavirus</taxon>
        <taxon>Avunavirus Av05</taxon>
    </lineage>
</organism>
<dbReference type="Proteomes" id="UP000028961">
    <property type="component" value="Segment"/>
</dbReference>
<reference evidence="1 2" key="1">
    <citation type="journal article" date="2015" name="Genome Announc.">
        <title>Genomic Analysis of Broad-Host-Range Enterobacteriophage Av-05.</title>
        <authorList>
            <person name="Amarillas L."/>
            <person name="Lopez-Cuevas O."/>
            <person name="Leon-Felix J."/>
            <person name="Castro-Del Campo N."/>
            <person name="Gerba C.P."/>
            <person name="Chaidez C."/>
        </authorList>
    </citation>
    <scope>NUCLEOTIDE SEQUENCE [LARGE SCALE GENOMIC DNA]</scope>
</reference>
<accession>A0A076G803</accession>